<dbReference type="InterPro" id="IPR019554">
    <property type="entry name" value="Soluble_ligand-bd"/>
</dbReference>
<dbReference type="GO" id="GO:0015159">
    <property type="term" value="F:polysaccharide transmembrane transporter activity"/>
    <property type="evidence" value="ECO:0007669"/>
    <property type="project" value="InterPro"/>
</dbReference>
<dbReference type="PANTHER" id="PTHR33619:SF3">
    <property type="entry name" value="POLYSACCHARIDE EXPORT PROTEIN GFCE-RELATED"/>
    <property type="match status" value="1"/>
</dbReference>
<dbReference type="Pfam" id="PF02563">
    <property type="entry name" value="Poly_export"/>
    <property type="match status" value="1"/>
</dbReference>
<proteinExistence type="predicted"/>
<organism evidence="5">
    <name type="scientific">Caldithrix abyssi</name>
    <dbReference type="NCBI Taxonomy" id="187145"/>
    <lineage>
        <taxon>Bacteria</taxon>
        <taxon>Pseudomonadati</taxon>
        <taxon>Calditrichota</taxon>
        <taxon>Calditrichia</taxon>
        <taxon>Calditrichales</taxon>
        <taxon>Calditrichaceae</taxon>
        <taxon>Caldithrix</taxon>
    </lineage>
</organism>
<dbReference type="AlphaFoldDB" id="A0A7V4TYQ7"/>
<dbReference type="Gene3D" id="3.10.560.10">
    <property type="entry name" value="Outer membrane lipoprotein wza domain like"/>
    <property type="match status" value="6"/>
</dbReference>
<comment type="caution">
    <text evidence="5">The sequence shown here is derived from an EMBL/GenBank/DDBJ whole genome shotgun (WGS) entry which is preliminary data.</text>
</comment>
<feature type="domain" description="Soluble ligand binding" evidence="4">
    <location>
        <begin position="475"/>
        <end position="518"/>
    </location>
</feature>
<gene>
    <name evidence="5" type="ORF">ENK44_03520</name>
</gene>
<evidence type="ECO:0008006" key="6">
    <source>
        <dbReference type="Google" id="ProtNLM"/>
    </source>
</evidence>
<name>A0A7V4TYQ7_CALAY</name>
<protein>
    <recommendedName>
        <fullName evidence="6">Sugar transporter</fullName>
    </recommendedName>
</protein>
<dbReference type="Pfam" id="PF10531">
    <property type="entry name" value="SLBB"/>
    <property type="match status" value="4"/>
</dbReference>
<dbReference type="PANTHER" id="PTHR33619">
    <property type="entry name" value="POLYSACCHARIDE EXPORT PROTEIN GFCE-RELATED"/>
    <property type="match status" value="1"/>
</dbReference>
<reference evidence="5" key="1">
    <citation type="journal article" date="2020" name="mSystems">
        <title>Genome- and Community-Level Interaction Insights into Carbon Utilization and Element Cycling Functions of Hydrothermarchaeota in Hydrothermal Sediment.</title>
        <authorList>
            <person name="Zhou Z."/>
            <person name="Liu Y."/>
            <person name="Xu W."/>
            <person name="Pan J."/>
            <person name="Luo Z.H."/>
            <person name="Li M."/>
        </authorList>
    </citation>
    <scope>NUCLEOTIDE SEQUENCE [LARGE SCALE GENOMIC DNA]</scope>
    <source>
        <strain evidence="5">HyVt-577</strain>
    </source>
</reference>
<feature type="domain" description="Soluble ligand binding" evidence="4">
    <location>
        <begin position="661"/>
        <end position="708"/>
    </location>
</feature>
<dbReference type="EMBL" id="DRQG01000030">
    <property type="protein sequence ID" value="HGY54750.1"/>
    <property type="molecule type" value="Genomic_DNA"/>
</dbReference>
<keyword evidence="1 2" id="KW-0732">Signal</keyword>
<feature type="signal peptide" evidence="2">
    <location>
        <begin position="1"/>
        <end position="22"/>
    </location>
</feature>
<dbReference type="Proteomes" id="UP000885779">
    <property type="component" value="Unassembled WGS sequence"/>
</dbReference>
<sequence>MRNRKYLLILLSLNLSGLPLFGQSLNDLQQIDKLRKELEKMGELPAQTVPQQAPEVKSLETFRDSLSRIPTVEERHQLQDSLQIVAKPVPSVLHKGFPSEPFENLPIFGMNLFENARVDYVPEIYGPVDPDYPLGPGDEIVITIWGEVEQRLEKTIDRQGQVYIEKVGLVNLMGLTIQQALEKLRNVMGQSYSSLLKGKAYLDVSLGKIRSIRVYVIGDVNSPGVFTVPALTAPFTMLFYSAGINPNGSMRTLSLVRNDKVYKRFDLYNFFRMGVKFSSVRLHNNDIIVVPPVQNRVMLAGAVRKNAVYELKDGEGLKELINFSGGFLPQAYIRNILIERYANHTEPQLINVNYEEMVSENKNFMLQNGDRVYVPTLDRELKNFVTISGPVYGPKKFEYYPGFTIKELFAKVDSIGGEAYLDRVQITRKLPDGYKQLFSINLNDFLGNDQQDFPLAPEDHITIRSKQALFPPDSVSIFGAVNEPGKYLLKKDMTLKDLIFSAGGFRKNALITEAEISRIDPSNTDPHRLADVLYVKIDSNYTQRSDFGEDALFFLQPYDNVFIRSNSDWELQRNVSITGEVQRPGVYTLKNKTTRITDLIARAGGLKPTAYLDGAKLFRRKDGVGQIGINFSKIFNNPSDPENIYLQSGDRIVIPERLATVKIVGGVNFPSSVLYEKGAGLDYYIEAAGGYTELADEDNVTIRLANGRPVQRKRFLFWKYLSEDITAGTTIYVPVLSQKDEIDWSGTIRDAAAILASVATVILIYDRFQNR</sequence>
<dbReference type="InterPro" id="IPR049712">
    <property type="entry name" value="Poly_export"/>
</dbReference>
<accession>A0A7V4TYQ7</accession>
<evidence type="ECO:0000313" key="5">
    <source>
        <dbReference type="EMBL" id="HGY54750.1"/>
    </source>
</evidence>
<evidence type="ECO:0000259" key="3">
    <source>
        <dbReference type="Pfam" id="PF02563"/>
    </source>
</evidence>
<feature type="chain" id="PRO_5030634598" description="Sugar transporter" evidence="2">
    <location>
        <begin position="23"/>
        <end position="771"/>
    </location>
</feature>
<evidence type="ECO:0000259" key="4">
    <source>
        <dbReference type="Pfam" id="PF10531"/>
    </source>
</evidence>
<feature type="domain" description="Soluble ligand binding" evidence="4">
    <location>
        <begin position="297"/>
        <end position="340"/>
    </location>
</feature>
<feature type="domain" description="Soluble ligand binding" evidence="4">
    <location>
        <begin position="575"/>
        <end position="624"/>
    </location>
</feature>
<evidence type="ECO:0000256" key="1">
    <source>
        <dbReference type="ARBA" id="ARBA00022729"/>
    </source>
</evidence>
<evidence type="ECO:0000256" key="2">
    <source>
        <dbReference type="SAM" id="SignalP"/>
    </source>
</evidence>
<dbReference type="InterPro" id="IPR003715">
    <property type="entry name" value="Poly_export_N"/>
</dbReference>
<feature type="domain" description="Polysaccharide export protein N-terminal" evidence="3">
    <location>
        <begin position="127"/>
        <end position="192"/>
    </location>
</feature>